<accession>A0AAI8VY22</accession>
<protein>
    <submittedName>
        <fullName evidence="2">Uu.00g013050.m01.CDS01</fullName>
    </submittedName>
</protein>
<dbReference type="InterPro" id="IPR052058">
    <property type="entry name" value="Alcohol_O-acetyltransferase"/>
</dbReference>
<dbReference type="InterPro" id="IPR010828">
    <property type="entry name" value="Atf2/Sli1-like"/>
</dbReference>
<dbReference type="SUPFAM" id="SSF52777">
    <property type="entry name" value="CoA-dependent acyltransferases"/>
    <property type="match status" value="1"/>
</dbReference>
<gene>
    <name evidence="2" type="ORF">KHLLAP_LOCUS13654</name>
</gene>
<reference evidence="2" key="1">
    <citation type="submission" date="2023-10" db="EMBL/GenBank/DDBJ databases">
        <authorList>
            <person name="Hackl T."/>
        </authorList>
    </citation>
    <scope>NUCLEOTIDE SEQUENCE</scope>
</reference>
<dbReference type="InterPro" id="IPR023213">
    <property type="entry name" value="CAT-like_dom_sf"/>
</dbReference>
<dbReference type="EMBL" id="CAUWAG010000020">
    <property type="protein sequence ID" value="CAJ2513186.1"/>
    <property type="molecule type" value="Genomic_DNA"/>
</dbReference>
<keyword evidence="3" id="KW-1185">Reference proteome</keyword>
<feature type="compositionally biased region" description="Low complexity" evidence="1">
    <location>
        <begin position="188"/>
        <end position="198"/>
    </location>
</feature>
<organism evidence="2 3">
    <name type="scientific">Anthostomella pinea</name>
    <dbReference type="NCBI Taxonomy" id="933095"/>
    <lineage>
        <taxon>Eukaryota</taxon>
        <taxon>Fungi</taxon>
        <taxon>Dikarya</taxon>
        <taxon>Ascomycota</taxon>
        <taxon>Pezizomycotina</taxon>
        <taxon>Sordariomycetes</taxon>
        <taxon>Xylariomycetidae</taxon>
        <taxon>Xylariales</taxon>
        <taxon>Xylariaceae</taxon>
        <taxon>Anthostomella</taxon>
    </lineage>
</organism>
<comment type="caution">
    <text evidence="2">The sequence shown here is derived from an EMBL/GenBank/DDBJ whole genome shotgun (WGS) entry which is preliminary data.</text>
</comment>
<dbReference type="PANTHER" id="PTHR28037:SF1">
    <property type="entry name" value="ALCOHOL O-ACETYLTRANSFERASE 1-RELATED"/>
    <property type="match status" value="1"/>
</dbReference>
<evidence type="ECO:0000256" key="1">
    <source>
        <dbReference type="SAM" id="MobiDB-lite"/>
    </source>
</evidence>
<sequence length="523" mass="57942">MTSETDNIVRPVGTAAKFNTSRHSLGLYRSVINTSRYTVSRTLLQQQQTSLATVIENALAAVVLRHGLLRVGIAGEDTKEPAFAHLRAIYMRRMIEWEELRVSSEEWDERLLRSLERRHELLWEDLARKPGWKIVVHHDPRDTGTALHGNNITEAVSLDISFCFHHAYADGKSGAIFHRDLVSALNSNSASASHSQQSPPELQNHILPLPSPPALPPPLETLVPLPLSWPFLLRTIWAELLYPVLVPAFAQRMFAQEMPWTGGVIDASSAVVRQRLLQIPQKELVRVLDACRARGATLTGLVHALVLGALCWGGKMRDEAAHAFRGETPISLAGYADPKFTDVFRAEDSMHCLVTAHVSVFDAVLVKRFRRAGSRTEEREALVWDLAADVTKNLHKRAAELPRDDILGLLHFVSDWHDFFRKKLGKQRECSWEVSNIGSMKSPKGAIMDGGSDGWCIVRSVFTQGAAPAGAAFKVNVAGVEGEGLTLAVSWQEGIVDDEVMEGVVRDMGRWLHGLGEGGRLDL</sequence>
<feature type="region of interest" description="Disordered" evidence="1">
    <location>
        <begin position="188"/>
        <end position="210"/>
    </location>
</feature>
<evidence type="ECO:0000313" key="2">
    <source>
        <dbReference type="EMBL" id="CAJ2513186.1"/>
    </source>
</evidence>
<dbReference type="PANTHER" id="PTHR28037">
    <property type="entry name" value="ALCOHOL O-ACETYLTRANSFERASE 1-RELATED"/>
    <property type="match status" value="1"/>
</dbReference>
<dbReference type="Pfam" id="PF07247">
    <property type="entry name" value="AATase"/>
    <property type="match status" value="1"/>
</dbReference>
<name>A0AAI8VY22_9PEZI</name>
<proteinExistence type="predicted"/>
<dbReference type="AlphaFoldDB" id="A0AAI8VY22"/>
<dbReference type="Proteomes" id="UP001295740">
    <property type="component" value="Unassembled WGS sequence"/>
</dbReference>
<evidence type="ECO:0000313" key="3">
    <source>
        <dbReference type="Proteomes" id="UP001295740"/>
    </source>
</evidence>
<dbReference type="GO" id="GO:0008080">
    <property type="term" value="F:N-acetyltransferase activity"/>
    <property type="evidence" value="ECO:0007669"/>
    <property type="project" value="TreeGrafter"/>
</dbReference>
<dbReference type="Gene3D" id="3.30.559.10">
    <property type="entry name" value="Chloramphenicol acetyltransferase-like domain"/>
    <property type="match status" value="1"/>
</dbReference>